<dbReference type="Gene3D" id="3.30.70.2890">
    <property type="entry name" value="XS domain"/>
    <property type="match status" value="2"/>
</dbReference>
<dbReference type="Gene3D" id="3.30.70.100">
    <property type="match status" value="1"/>
</dbReference>
<organism evidence="4 5">
    <name type="scientific">Corchorus capsularis</name>
    <name type="common">Jute</name>
    <dbReference type="NCBI Taxonomy" id="210143"/>
    <lineage>
        <taxon>Eukaryota</taxon>
        <taxon>Viridiplantae</taxon>
        <taxon>Streptophyta</taxon>
        <taxon>Embryophyta</taxon>
        <taxon>Tracheophyta</taxon>
        <taxon>Spermatophyta</taxon>
        <taxon>Magnoliopsida</taxon>
        <taxon>eudicotyledons</taxon>
        <taxon>Gunneridae</taxon>
        <taxon>Pentapetalae</taxon>
        <taxon>rosids</taxon>
        <taxon>malvids</taxon>
        <taxon>Malvales</taxon>
        <taxon>Malvaceae</taxon>
        <taxon>Grewioideae</taxon>
        <taxon>Apeibeae</taxon>
        <taxon>Corchorus</taxon>
    </lineage>
</organism>
<sequence>MSSRNAGGNPFVAGGINPSSKGKDVSGASIPKVEQLSQGVSDWVGVDNDQFLDDFRSDGAIRAWQSYDRRDGHHLGMSVLAFNSTGMGYKKAEHLHKRFAEVRRGRKDWELVQGNIDPHVKPRIYGYMAVKEDLDHFNKYSKGENLTFEMKSYQNMVVKQIRQMSENKVAKEQRVKHAVEESFGIMSEKIRKAMEENRIVRQRTLMQHAENKEQMDKLEESFNERIKKIRDARDEKEEKFEKLQQEEREKVIRSSPRHQEEIKPGQYKWIGITDKELREVLNSFEYDRVRHSYDSNGHRGMSVLIFKETAKAYIEAKRLDKHFADQGADRKAWDLWGHLPHPGGKRQLYGYMALEKDLVEFNTKSKGKSPLQFQMISYQDKVGKEISQMSENKVAEEQRVTHAILESFGIMGEKIRKAMEENRISRQGTLMQHPENKEQMDEEEKEFNERIKKIRDARDEENRKFEKFMLSRVLDELAISKEFQDEQMKFFDDEKEKLTRLHEKEITKKRQDYWADLVKLERKLDNELEESCVMKVNINCETCRKKVMEVLQNLHGIYSVVIDADSGQLKVSGKVNPYIILKVFEKYGKHGEVSCVKFDGEVREPFYNPYYGGNGYIPYGPGAPYPHIGGPIDYYHRPYGPPPPFPHMPPPPLAPPYLRPRPPPPPPPVYPKPAAPPPPPKPVINYFPPKAPVVAPPKELDCEWCKIM</sequence>
<evidence type="ECO:0000256" key="2">
    <source>
        <dbReference type="SAM" id="MobiDB-lite"/>
    </source>
</evidence>
<dbReference type="GO" id="GO:0051607">
    <property type="term" value="P:defense response to virus"/>
    <property type="evidence" value="ECO:0007669"/>
    <property type="project" value="InterPro"/>
</dbReference>
<dbReference type="GO" id="GO:0046872">
    <property type="term" value="F:metal ion binding"/>
    <property type="evidence" value="ECO:0007669"/>
    <property type="project" value="InterPro"/>
</dbReference>
<dbReference type="Pfam" id="PF03468">
    <property type="entry name" value="XS"/>
    <property type="match status" value="2"/>
</dbReference>
<dbReference type="Pfam" id="PF00403">
    <property type="entry name" value="HMA"/>
    <property type="match status" value="1"/>
</dbReference>
<dbReference type="PANTHER" id="PTHR46602:SF1">
    <property type="entry name" value="PROTEIN SUPPRESSOR OF GENE SILENCING 3"/>
    <property type="match status" value="1"/>
</dbReference>
<dbReference type="Proteomes" id="UP000188268">
    <property type="component" value="Unassembled WGS sequence"/>
</dbReference>
<dbReference type="STRING" id="210143.A0A1R3IMA4"/>
<keyword evidence="5" id="KW-1185">Reference proteome</keyword>
<dbReference type="PANTHER" id="PTHR46602">
    <property type="entry name" value="PROTEIN SUPPRESSOR OF GENE SILENCING 3"/>
    <property type="match status" value="1"/>
</dbReference>
<feature type="coiled-coil region" evidence="1">
    <location>
        <begin position="215"/>
        <end position="253"/>
    </location>
</feature>
<dbReference type="InterPro" id="IPR005380">
    <property type="entry name" value="XS_domain"/>
</dbReference>
<dbReference type="PROSITE" id="PS50846">
    <property type="entry name" value="HMA_2"/>
    <property type="match status" value="1"/>
</dbReference>
<evidence type="ECO:0000313" key="5">
    <source>
        <dbReference type="Proteomes" id="UP000188268"/>
    </source>
</evidence>
<feature type="coiled-coil region" evidence="1">
    <location>
        <begin position="437"/>
        <end position="464"/>
    </location>
</feature>
<reference evidence="4 5" key="1">
    <citation type="submission" date="2013-09" db="EMBL/GenBank/DDBJ databases">
        <title>Corchorus capsularis genome sequencing.</title>
        <authorList>
            <person name="Alam M."/>
            <person name="Haque M.S."/>
            <person name="Islam M.S."/>
            <person name="Emdad E.M."/>
            <person name="Islam M.M."/>
            <person name="Ahmed B."/>
            <person name="Halim A."/>
            <person name="Hossen Q.M.M."/>
            <person name="Hossain M.Z."/>
            <person name="Ahmed R."/>
            <person name="Khan M.M."/>
            <person name="Islam R."/>
            <person name="Rashid M.M."/>
            <person name="Khan S.A."/>
            <person name="Rahman M.S."/>
            <person name="Alam M."/>
        </authorList>
    </citation>
    <scope>NUCLEOTIDE SEQUENCE [LARGE SCALE GENOMIC DNA]</scope>
    <source>
        <strain evidence="5">cv. CVL-1</strain>
        <tissue evidence="4">Whole seedling</tissue>
    </source>
</reference>
<dbReference type="InterPro" id="IPR036163">
    <property type="entry name" value="HMA_dom_sf"/>
</dbReference>
<dbReference type="InterPro" id="IPR044287">
    <property type="entry name" value="SGS3"/>
</dbReference>
<dbReference type="SUPFAM" id="SSF55008">
    <property type="entry name" value="HMA, heavy metal-associated domain"/>
    <property type="match status" value="1"/>
</dbReference>
<comment type="caution">
    <text evidence="4">The sequence shown here is derived from an EMBL/GenBank/DDBJ whole genome shotgun (WGS) entry which is preliminary data.</text>
</comment>
<evidence type="ECO:0000313" key="4">
    <source>
        <dbReference type="EMBL" id="OMO83719.1"/>
    </source>
</evidence>
<evidence type="ECO:0000256" key="1">
    <source>
        <dbReference type="SAM" id="Coils"/>
    </source>
</evidence>
<protein>
    <recommendedName>
        <fullName evidence="3">HMA domain-containing protein</fullName>
    </recommendedName>
</protein>
<accession>A0A1R3IMA4</accession>
<dbReference type="Gramene" id="OMO83719">
    <property type="protein sequence ID" value="OMO83719"/>
    <property type="gene ID" value="CCACVL1_11247"/>
</dbReference>
<dbReference type="InterPro" id="IPR006121">
    <property type="entry name" value="HMA_dom"/>
</dbReference>
<keyword evidence="1" id="KW-0175">Coiled coil</keyword>
<dbReference type="EMBL" id="AWWV01009840">
    <property type="protein sequence ID" value="OMO83719.1"/>
    <property type="molecule type" value="Genomic_DNA"/>
</dbReference>
<feature type="domain" description="HMA" evidence="3">
    <location>
        <begin position="529"/>
        <end position="592"/>
    </location>
</feature>
<dbReference type="OrthoDB" id="1110082at2759"/>
<dbReference type="GO" id="GO:0031047">
    <property type="term" value="P:regulatory ncRNA-mediated gene silencing"/>
    <property type="evidence" value="ECO:0007669"/>
    <property type="project" value="InterPro"/>
</dbReference>
<dbReference type="InterPro" id="IPR038588">
    <property type="entry name" value="XS_domain_sf"/>
</dbReference>
<gene>
    <name evidence="4" type="ORF">CCACVL1_11247</name>
</gene>
<feature type="region of interest" description="Disordered" evidence="2">
    <location>
        <begin position="1"/>
        <end position="29"/>
    </location>
</feature>
<evidence type="ECO:0000259" key="3">
    <source>
        <dbReference type="PROSITE" id="PS50846"/>
    </source>
</evidence>
<proteinExistence type="predicted"/>
<dbReference type="AlphaFoldDB" id="A0A1R3IMA4"/>
<name>A0A1R3IMA4_COCAP</name>